<organism evidence="4 5">
    <name type="scientific">Gimesia aquarii</name>
    <dbReference type="NCBI Taxonomy" id="2527964"/>
    <lineage>
        <taxon>Bacteria</taxon>
        <taxon>Pseudomonadati</taxon>
        <taxon>Planctomycetota</taxon>
        <taxon>Planctomycetia</taxon>
        <taxon>Planctomycetales</taxon>
        <taxon>Planctomycetaceae</taxon>
        <taxon>Gimesia</taxon>
    </lineage>
</organism>
<evidence type="ECO:0000256" key="2">
    <source>
        <dbReference type="ARBA" id="ARBA00022801"/>
    </source>
</evidence>
<dbReference type="GO" id="GO:0004065">
    <property type="term" value="F:arylsulfatase activity"/>
    <property type="evidence" value="ECO:0007669"/>
    <property type="project" value="TreeGrafter"/>
</dbReference>
<comment type="similarity">
    <text evidence="1">Belongs to the sulfatase family.</text>
</comment>
<dbReference type="PANTHER" id="PTHR42693:SF53">
    <property type="entry name" value="ENDO-4-O-SULFATASE"/>
    <property type="match status" value="1"/>
</dbReference>
<dbReference type="KEGG" id="gaw:V144x_46680"/>
<feature type="domain" description="Sulfatase N-terminal" evidence="3">
    <location>
        <begin position="13"/>
        <end position="359"/>
    </location>
</feature>
<protein>
    <submittedName>
        <fullName evidence="4">Sulfatase</fullName>
    </submittedName>
</protein>
<proteinExistence type="inferred from homology"/>
<name>A0A517W1P2_9PLAN</name>
<evidence type="ECO:0000259" key="3">
    <source>
        <dbReference type="Pfam" id="PF00884"/>
    </source>
</evidence>
<dbReference type="AlphaFoldDB" id="A0A517W1P2"/>
<dbReference type="EMBL" id="CP037920">
    <property type="protein sequence ID" value="QDT99158.1"/>
    <property type="molecule type" value="Genomic_DNA"/>
</dbReference>
<sequence>MTGTYSDMKKAFIVSFEQLPACMLGCYGHQWIETPNFDRLASLSILFDQHFANDLRTTQNSFPWWTGKTIPDVFEAGEQNRASFVSHLKTKGVKSSLLVESDSQTGRNATDRSQENYFVEFDQVETIVGKNGFKVSEDKTPIAQLMQAAIERLPEWMEDSQERLIWIRSTGVPLSPLAPEFFSTLYLDEVLDQGDTEEENFDEVNLVGDHAEQSLSEEDEPSDYSEPDLDPEDWLELITVVAELFTNPEEWSELDDHERQMARAIYAGYVTLLDQWFGRFLDQMLDYAETHSFLLIVTAAKGGNALLGPVRQAEDWGLFEEISHVPLFIYDSKNEQQGNRRQFLSQPADLPVSISSWFGKPLEIDSNLGNNLFDVILDRKAFSEPLIYAASDQAIALRSTDFYYLRLAINRESFDSGETEMLSDNLTTQLYQKPMDRWDVYELHAQLPEVVAQFSSRLEQSKKHDQNLS</sequence>
<reference evidence="4 5" key="1">
    <citation type="submission" date="2019-03" db="EMBL/GenBank/DDBJ databases">
        <title>Deep-cultivation of Planctomycetes and their phenomic and genomic characterization uncovers novel biology.</title>
        <authorList>
            <person name="Wiegand S."/>
            <person name="Jogler M."/>
            <person name="Boedeker C."/>
            <person name="Pinto D."/>
            <person name="Vollmers J."/>
            <person name="Rivas-Marin E."/>
            <person name="Kohn T."/>
            <person name="Peeters S.H."/>
            <person name="Heuer A."/>
            <person name="Rast P."/>
            <person name="Oberbeckmann S."/>
            <person name="Bunk B."/>
            <person name="Jeske O."/>
            <person name="Meyerdierks A."/>
            <person name="Storesund J.E."/>
            <person name="Kallscheuer N."/>
            <person name="Luecker S."/>
            <person name="Lage O.M."/>
            <person name="Pohl T."/>
            <person name="Merkel B.J."/>
            <person name="Hornburger P."/>
            <person name="Mueller R.-W."/>
            <person name="Bruemmer F."/>
            <person name="Labrenz M."/>
            <person name="Spormann A.M."/>
            <person name="Op den Camp H."/>
            <person name="Overmann J."/>
            <person name="Amann R."/>
            <person name="Jetten M.S.M."/>
            <person name="Mascher T."/>
            <person name="Medema M.H."/>
            <person name="Devos D.P."/>
            <person name="Kaster A.-K."/>
            <person name="Ovreas L."/>
            <person name="Rohde M."/>
            <person name="Galperin M.Y."/>
            <person name="Jogler C."/>
        </authorList>
    </citation>
    <scope>NUCLEOTIDE SEQUENCE [LARGE SCALE GENOMIC DNA]</scope>
    <source>
        <strain evidence="4 5">V144</strain>
    </source>
</reference>
<evidence type="ECO:0000313" key="5">
    <source>
        <dbReference type="Proteomes" id="UP000318704"/>
    </source>
</evidence>
<keyword evidence="2" id="KW-0378">Hydrolase</keyword>
<gene>
    <name evidence="4" type="ORF">V144x_46680</name>
</gene>
<dbReference type="InterPro" id="IPR050738">
    <property type="entry name" value="Sulfatase"/>
</dbReference>
<dbReference type="Pfam" id="PF00884">
    <property type="entry name" value="Sulfatase"/>
    <property type="match status" value="1"/>
</dbReference>
<dbReference type="InterPro" id="IPR017850">
    <property type="entry name" value="Alkaline_phosphatase_core_sf"/>
</dbReference>
<dbReference type="Gene3D" id="3.40.720.10">
    <property type="entry name" value="Alkaline Phosphatase, subunit A"/>
    <property type="match status" value="1"/>
</dbReference>
<dbReference type="Proteomes" id="UP000318704">
    <property type="component" value="Chromosome"/>
</dbReference>
<dbReference type="PANTHER" id="PTHR42693">
    <property type="entry name" value="ARYLSULFATASE FAMILY MEMBER"/>
    <property type="match status" value="1"/>
</dbReference>
<accession>A0A517W1P2</accession>
<dbReference type="SUPFAM" id="SSF53649">
    <property type="entry name" value="Alkaline phosphatase-like"/>
    <property type="match status" value="1"/>
</dbReference>
<evidence type="ECO:0000256" key="1">
    <source>
        <dbReference type="ARBA" id="ARBA00008779"/>
    </source>
</evidence>
<dbReference type="InterPro" id="IPR000917">
    <property type="entry name" value="Sulfatase_N"/>
</dbReference>
<evidence type="ECO:0000313" key="4">
    <source>
        <dbReference type="EMBL" id="QDT99158.1"/>
    </source>
</evidence>